<comment type="function">
    <text evidence="4">Catalyzes the interconversion of L-alanine and D-alanine. May also act on other amino acids.</text>
</comment>
<evidence type="ECO:0000256" key="5">
    <source>
        <dbReference type="PIRSR" id="PIRSR600821-50"/>
    </source>
</evidence>
<keyword evidence="3 4" id="KW-0413">Isomerase</keyword>
<dbReference type="PRINTS" id="PR00992">
    <property type="entry name" value="ALARACEMASE"/>
</dbReference>
<dbReference type="GO" id="GO:0005829">
    <property type="term" value="C:cytosol"/>
    <property type="evidence" value="ECO:0007669"/>
    <property type="project" value="TreeGrafter"/>
</dbReference>
<reference evidence="8 9" key="1">
    <citation type="journal article" date="2019" name="Nat. Med.">
        <title>A library of human gut bacterial isolates paired with longitudinal multiomics data enables mechanistic microbiome research.</title>
        <authorList>
            <person name="Poyet M."/>
            <person name="Groussin M."/>
            <person name="Gibbons S.M."/>
            <person name="Avila-Pacheco J."/>
            <person name="Jiang X."/>
            <person name="Kearney S.M."/>
            <person name="Perrotta A.R."/>
            <person name="Berdy B."/>
            <person name="Zhao S."/>
            <person name="Lieberman T.D."/>
            <person name="Swanson P.K."/>
            <person name="Smith M."/>
            <person name="Roesemann S."/>
            <person name="Alexander J.E."/>
            <person name="Rich S.A."/>
            <person name="Livny J."/>
            <person name="Vlamakis H."/>
            <person name="Clish C."/>
            <person name="Bullock K."/>
            <person name="Deik A."/>
            <person name="Scott J."/>
            <person name="Pierce K.A."/>
            <person name="Xavier R.J."/>
            <person name="Alm E.J."/>
        </authorList>
    </citation>
    <scope>NUCLEOTIDE SEQUENCE [LARGE SCALE GENOMIC DNA]</scope>
    <source>
        <strain evidence="8 9">BIOML-A3</strain>
    </source>
</reference>
<feature type="active site" description="Proton acceptor; specific for D-alanine" evidence="4">
    <location>
        <position position="40"/>
    </location>
</feature>
<evidence type="ECO:0000256" key="1">
    <source>
        <dbReference type="ARBA" id="ARBA00001933"/>
    </source>
</evidence>
<name>A0A844E5S1_EUBRA</name>
<dbReference type="HAMAP" id="MF_01201">
    <property type="entry name" value="Ala_racemase"/>
    <property type="match status" value="1"/>
</dbReference>
<dbReference type="Gene3D" id="3.20.20.10">
    <property type="entry name" value="Alanine racemase"/>
    <property type="match status" value="1"/>
</dbReference>
<dbReference type="InterPro" id="IPR020622">
    <property type="entry name" value="Ala_racemase_pyridoxalP-BS"/>
</dbReference>
<dbReference type="SMART" id="SM01005">
    <property type="entry name" value="Ala_racemase_C"/>
    <property type="match status" value="1"/>
</dbReference>
<dbReference type="PANTHER" id="PTHR30511">
    <property type="entry name" value="ALANINE RACEMASE"/>
    <property type="match status" value="1"/>
</dbReference>
<keyword evidence="2 4" id="KW-0663">Pyridoxal phosphate</keyword>
<gene>
    <name evidence="8" type="primary">alr</name>
    <name evidence="8" type="ORF">GKE72_12505</name>
</gene>
<dbReference type="Pfam" id="PF00842">
    <property type="entry name" value="Ala_racemase_C"/>
    <property type="match status" value="1"/>
</dbReference>
<comment type="cofactor">
    <cofactor evidence="1 4 5">
        <name>pyridoxal 5'-phosphate</name>
        <dbReference type="ChEBI" id="CHEBI:597326"/>
    </cofactor>
</comment>
<feature type="modified residue" description="N6-(pyridoxal phosphate)lysine" evidence="4 5">
    <location>
        <position position="40"/>
    </location>
</feature>
<dbReference type="RefSeq" id="WP_021738425.1">
    <property type="nucleotide sequence ID" value="NZ_CABKSU010000030.1"/>
</dbReference>
<proteinExistence type="inferred from homology"/>
<comment type="catalytic activity">
    <reaction evidence="4">
        <text>L-alanine = D-alanine</text>
        <dbReference type="Rhea" id="RHEA:20249"/>
        <dbReference type="ChEBI" id="CHEBI:57416"/>
        <dbReference type="ChEBI" id="CHEBI:57972"/>
        <dbReference type="EC" id="5.1.1.1"/>
    </reaction>
</comment>
<sequence length="370" mass="41338">MQDKILKRSWVTISIDSLLKNLKIYLNNIQESTSIMAVVKADAYGHGAVEISKALQKKGINNFAVSNVMEAVELRQSGVKGQILVLGYTPIENLELIYKYDITQAILSEKYATDIIASNYKIKCQYAIDTGMNRIGLDADNISQCEKSIRKVANNLILTGLFTHLCVADTPSEEKFTREQQSKFENIIKSVQDLNLPYAHSMNSAGGLWYQDRISNLTRLGIMLYGLKPDYMNILPPGIEPVMEWKSVISMIKTVFPGETIGYGRSYKVKNKMRIATIPTGYADGYNRGLSNKGHVLIHGKKAAIVGRICMDQFMVDVTDIPEAREYEEVVLIGKNGNEIISADDMAQMIGTIGYEIVCDVGKRVPRVYI</sequence>
<dbReference type="EMBL" id="WKRA01000023">
    <property type="protein sequence ID" value="MSD16863.1"/>
    <property type="molecule type" value="Genomic_DNA"/>
</dbReference>
<dbReference type="Gene3D" id="2.40.37.10">
    <property type="entry name" value="Lyase, Ornithine Decarboxylase, Chain A, domain 1"/>
    <property type="match status" value="1"/>
</dbReference>
<dbReference type="InterPro" id="IPR011079">
    <property type="entry name" value="Ala_racemase_C"/>
</dbReference>
<dbReference type="GO" id="GO:0030632">
    <property type="term" value="P:D-alanine biosynthetic process"/>
    <property type="evidence" value="ECO:0007669"/>
    <property type="project" value="UniProtKB-UniRule"/>
</dbReference>
<comment type="pathway">
    <text evidence="4">Amino-acid biosynthesis; D-alanine biosynthesis; D-alanine from L-alanine: step 1/1.</text>
</comment>
<dbReference type="EC" id="5.1.1.1" evidence="4"/>
<evidence type="ECO:0000256" key="3">
    <source>
        <dbReference type="ARBA" id="ARBA00023235"/>
    </source>
</evidence>
<dbReference type="InterPro" id="IPR000821">
    <property type="entry name" value="Ala_racemase"/>
</dbReference>
<evidence type="ECO:0000256" key="2">
    <source>
        <dbReference type="ARBA" id="ARBA00022898"/>
    </source>
</evidence>
<evidence type="ECO:0000313" key="9">
    <source>
        <dbReference type="Proteomes" id="UP000431304"/>
    </source>
</evidence>
<feature type="active site" description="Proton acceptor; specific for L-alanine" evidence="4">
    <location>
        <position position="263"/>
    </location>
</feature>
<evidence type="ECO:0000259" key="7">
    <source>
        <dbReference type="SMART" id="SM01005"/>
    </source>
</evidence>
<dbReference type="InterPro" id="IPR009006">
    <property type="entry name" value="Ala_racemase/Decarboxylase_C"/>
</dbReference>
<evidence type="ECO:0000256" key="6">
    <source>
        <dbReference type="PIRSR" id="PIRSR600821-52"/>
    </source>
</evidence>
<dbReference type="GO" id="GO:0030170">
    <property type="term" value="F:pyridoxal phosphate binding"/>
    <property type="evidence" value="ECO:0007669"/>
    <property type="project" value="UniProtKB-UniRule"/>
</dbReference>
<protein>
    <recommendedName>
        <fullName evidence="4">Alanine racemase</fullName>
        <ecNumber evidence="4">5.1.1.1</ecNumber>
    </recommendedName>
</protein>
<dbReference type="InterPro" id="IPR001608">
    <property type="entry name" value="Ala_racemase_N"/>
</dbReference>
<comment type="caution">
    <text evidence="8">The sequence shown here is derived from an EMBL/GenBank/DDBJ whole genome shotgun (WGS) entry which is preliminary data.</text>
</comment>
<dbReference type="PANTHER" id="PTHR30511:SF0">
    <property type="entry name" value="ALANINE RACEMASE, CATABOLIC-RELATED"/>
    <property type="match status" value="1"/>
</dbReference>
<dbReference type="UniPathway" id="UPA00042">
    <property type="reaction ID" value="UER00497"/>
</dbReference>
<dbReference type="CDD" id="cd00430">
    <property type="entry name" value="PLPDE_III_AR"/>
    <property type="match status" value="1"/>
</dbReference>
<feature type="binding site" evidence="4 6">
    <location>
        <position position="311"/>
    </location>
    <ligand>
        <name>substrate</name>
    </ligand>
</feature>
<evidence type="ECO:0000313" key="8">
    <source>
        <dbReference type="EMBL" id="MSD16863.1"/>
    </source>
</evidence>
<dbReference type="GO" id="GO:0008784">
    <property type="term" value="F:alanine racemase activity"/>
    <property type="evidence" value="ECO:0007669"/>
    <property type="project" value="UniProtKB-UniRule"/>
</dbReference>
<dbReference type="GeneID" id="42785926"/>
<dbReference type="Pfam" id="PF01168">
    <property type="entry name" value="Ala_racemase_N"/>
    <property type="match status" value="1"/>
</dbReference>
<feature type="binding site" evidence="4 6">
    <location>
        <position position="134"/>
    </location>
    <ligand>
        <name>substrate</name>
    </ligand>
</feature>
<comment type="similarity">
    <text evidence="4">Belongs to the alanine racemase family.</text>
</comment>
<organism evidence="8 9">
    <name type="scientific">Eubacterium ramulus</name>
    <dbReference type="NCBI Taxonomy" id="39490"/>
    <lineage>
        <taxon>Bacteria</taxon>
        <taxon>Bacillati</taxon>
        <taxon>Bacillota</taxon>
        <taxon>Clostridia</taxon>
        <taxon>Eubacteriales</taxon>
        <taxon>Eubacteriaceae</taxon>
        <taxon>Eubacterium</taxon>
    </lineage>
</organism>
<dbReference type="Proteomes" id="UP000431304">
    <property type="component" value="Unassembled WGS sequence"/>
</dbReference>
<dbReference type="PROSITE" id="PS00395">
    <property type="entry name" value="ALANINE_RACEMASE"/>
    <property type="match status" value="1"/>
</dbReference>
<dbReference type="SUPFAM" id="SSF51419">
    <property type="entry name" value="PLP-binding barrel"/>
    <property type="match status" value="1"/>
</dbReference>
<dbReference type="AlphaFoldDB" id="A0A844E5S1"/>
<feature type="domain" description="Alanine racemase C-terminal" evidence="7">
    <location>
        <begin position="242"/>
        <end position="370"/>
    </location>
</feature>
<dbReference type="SUPFAM" id="SSF50621">
    <property type="entry name" value="Alanine racemase C-terminal domain-like"/>
    <property type="match status" value="1"/>
</dbReference>
<accession>A0A844E5S1</accession>
<dbReference type="FunFam" id="3.20.20.10:FF:000002">
    <property type="entry name" value="Alanine racemase"/>
    <property type="match status" value="1"/>
</dbReference>
<dbReference type="InterPro" id="IPR029066">
    <property type="entry name" value="PLP-binding_barrel"/>
</dbReference>
<dbReference type="NCBIfam" id="TIGR00492">
    <property type="entry name" value="alr"/>
    <property type="match status" value="1"/>
</dbReference>
<evidence type="ECO:0000256" key="4">
    <source>
        <dbReference type="HAMAP-Rule" id="MF_01201"/>
    </source>
</evidence>
<dbReference type="GO" id="GO:0009252">
    <property type="term" value="P:peptidoglycan biosynthetic process"/>
    <property type="evidence" value="ECO:0007669"/>
    <property type="project" value="TreeGrafter"/>
</dbReference>